<name>A0A5B7HPZ0_PORTR</name>
<evidence type="ECO:0000313" key="2">
    <source>
        <dbReference type="EMBL" id="MPC70758.1"/>
    </source>
</evidence>
<accession>A0A5B7HPZ0</accession>
<evidence type="ECO:0000313" key="3">
    <source>
        <dbReference type="Proteomes" id="UP000324222"/>
    </source>
</evidence>
<feature type="region of interest" description="Disordered" evidence="1">
    <location>
        <begin position="1"/>
        <end position="24"/>
    </location>
</feature>
<comment type="caution">
    <text evidence="2">The sequence shown here is derived from an EMBL/GenBank/DDBJ whole genome shotgun (WGS) entry which is preliminary data.</text>
</comment>
<sequence length="101" mass="11193">MVGRRASESSDPLSLYYQGRRQGSHEVTGRFTHNTHFIRATAPPPASHHPSCNPYHSRLPAPFTCSAALATQPLRLHPPSSHLHPASRPSIAFFLREIFLG</sequence>
<keyword evidence="3" id="KW-1185">Reference proteome</keyword>
<dbReference type="EMBL" id="VSRR010031650">
    <property type="protein sequence ID" value="MPC70758.1"/>
    <property type="molecule type" value="Genomic_DNA"/>
</dbReference>
<organism evidence="2 3">
    <name type="scientific">Portunus trituberculatus</name>
    <name type="common">Swimming crab</name>
    <name type="synonym">Neptunus trituberculatus</name>
    <dbReference type="NCBI Taxonomy" id="210409"/>
    <lineage>
        <taxon>Eukaryota</taxon>
        <taxon>Metazoa</taxon>
        <taxon>Ecdysozoa</taxon>
        <taxon>Arthropoda</taxon>
        <taxon>Crustacea</taxon>
        <taxon>Multicrustacea</taxon>
        <taxon>Malacostraca</taxon>
        <taxon>Eumalacostraca</taxon>
        <taxon>Eucarida</taxon>
        <taxon>Decapoda</taxon>
        <taxon>Pleocyemata</taxon>
        <taxon>Brachyura</taxon>
        <taxon>Eubrachyura</taxon>
        <taxon>Portunoidea</taxon>
        <taxon>Portunidae</taxon>
        <taxon>Portuninae</taxon>
        <taxon>Portunus</taxon>
    </lineage>
</organism>
<dbReference type="AlphaFoldDB" id="A0A5B7HPZ0"/>
<gene>
    <name evidence="2" type="ORF">E2C01_065015</name>
</gene>
<evidence type="ECO:0000256" key="1">
    <source>
        <dbReference type="SAM" id="MobiDB-lite"/>
    </source>
</evidence>
<protein>
    <submittedName>
        <fullName evidence="2">Uncharacterized protein</fullName>
    </submittedName>
</protein>
<reference evidence="2 3" key="1">
    <citation type="submission" date="2019-05" db="EMBL/GenBank/DDBJ databases">
        <title>Another draft genome of Portunus trituberculatus and its Hox gene families provides insights of decapod evolution.</title>
        <authorList>
            <person name="Jeong J.-H."/>
            <person name="Song I."/>
            <person name="Kim S."/>
            <person name="Choi T."/>
            <person name="Kim D."/>
            <person name="Ryu S."/>
            <person name="Kim W."/>
        </authorList>
    </citation>
    <scope>NUCLEOTIDE SEQUENCE [LARGE SCALE GENOMIC DNA]</scope>
    <source>
        <tissue evidence="2">Muscle</tissue>
    </source>
</reference>
<proteinExistence type="predicted"/>
<dbReference type="Proteomes" id="UP000324222">
    <property type="component" value="Unassembled WGS sequence"/>
</dbReference>